<dbReference type="RefSeq" id="WP_274153034.1">
    <property type="nucleotide sequence ID" value="NZ_CP117812.1"/>
</dbReference>
<proteinExistence type="predicted"/>
<dbReference type="CDD" id="cd03801">
    <property type="entry name" value="GT4_PimA-like"/>
    <property type="match status" value="1"/>
</dbReference>
<accession>A0ABY7VZA6</accession>
<organism evidence="2 3">
    <name type="scientific">Lentisphaera profundi</name>
    <dbReference type="NCBI Taxonomy" id="1658616"/>
    <lineage>
        <taxon>Bacteria</taxon>
        <taxon>Pseudomonadati</taxon>
        <taxon>Lentisphaerota</taxon>
        <taxon>Lentisphaeria</taxon>
        <taxon>Lentisphaerales</taxon>
        <taxon>Lentisphaeraceae</taxon>
        <taxon>Lentisphaera</taxon>
    </lineage>
</organism>
<dbReference type="Gene3D" id="3.40.50.2000">
    <property type="entry name" value="Glycogen Phosphorylase B"/>
    <property type="match status" value="2"/>
</dbReference>
<feature type="domain" description="Glycosyltransferase subfamily 4-like N-terminal" evidence="1">
    <location>
        <begin position="16"/>
        <end position="157"/>
    </location>
</feature>
<protein>
    <submittedName>
        <fullName evidence="2">Glycosyltransferase family 4 protein</fullName>
    </submittedName>
</protein>
<gene>
    <name evidence="2" type="ORF">PQO03_20505</name>
</gene>
<dbReference type="PANTHER" id="PTHR12526:SF638">
    <property type="entry name" value="SPORE COAT PROTEIN SA"/>
    <property type="match status" value="1"/>
</dbReference>
<dbReference type="PANTHER" id="PTHR12526">
    <property type="entry name" value="GLYCOSYLTRANSFERASE"/>
    <property type="match status" value="1"/>
</dbReference>
<dbReference type="InterPro" id="IPR028098">
    <property type="entry name" value="Glyco_trans_4-like_N"/>
</dbReference>
<keyword evidence="3" id="KW-1185">Reference proteome</keyword>
<dbReference type="SUPFAM" id="SSF53756">
    <property type="entry name" value="UDP-Glycosyltransferase/glycogen phosphorylase"/>
    <property type="match status" value="1"/>
</dbReference>
<dbReference type="EMBL" id="CP117812">
    <property type="protein sequence ID" value="WDE98202.1"/>
    <property type="molecule type" value="Genomic_DNA"/>
</dbReference>
<evidence type="ECO:0000313" key="2">
    <source>
        <dbReference type="EMBL" id="WDE98202.1"/>
    </source>
</evidence>
<reference evidence="2 3" key="1">
    <citation type="submission" date="2023-02" db="EMBL/GenBank/DDBJ databases">
        <title>Genome sequence of Lentisphaera profundi SAORIC-696.</title>
        <authorList>
            <person name="Kim e."/>
            <person name="Cho J.-C."/>
            <person name="Choi A."/>
            <person name="Kang I."/>
        </authorList>
    </citation>
    <scope>NUCLEOTIDE SEQUENCE [LARGE SCALE GENOMIC DNA]</scope>
    <source>
        <strain evidence="2 3">SAORIC-696</strain>
    </source>
</reference>
<evidence type="ECO:0000313" key="3">
    <source>
        <dbReference type="Proteomes" id="UP001214250"/>
    </source>
</evidence>
<name>A0ABY7VZA6_9BACT</name>
<dbReference type="Pfam" id="PF13439">
    <property type="entry name" value="Glyco_transf_4"/>
    <property type="match status" value="1"/>
</dbReference>
<sequence>MKIALLTDGLYPYVLGGIQKHSFYLAKYLAREKIKVHIIHCVAKDQGIIEELEGFSEAELKLISFSCIRKRKPKSYPGHYIRESYLLSKLMFETMSDYSQFDFIYAQGFTGWHYGRVRVKDKSLPPLITNFHGLEMFQHAASLKEKLKQELFKWPVTHVSRLSGLNCSLGGKLTAILENLVSPNKIIETPIGISEDWLIDSNTIQRNKIRKFVFVGRYERRKGIEELSAVLKTLIHTQNFEFHFIGPIPEGKQISSKKIIYHGLLEEAGVKELLCSADLLVCPSYSEGMPTVILEAMANGCAIIASDVGAVSEEVDKSNGILIEAGSKEQLKDAILDFIKMNDEQLIKLKEASLQRVREQFLWSKVIMQNLKKITDHV</sequence>
<evidence type="ECO:0000259" key="1">
    <source>
        <dbReference type="Pfam" id="PF13439"/>
    </source>
</evidence>
<dbReference type="Pfam" id="PF13692">
    <property type="entry name" value="Glyco_trans_1_4"/>
    <property type="match status" value="1"/>
</dbReference>
<dbReference type="Proteomes" id="UP001214250">
    <property type="component" value="Chromosome 2"/>
</dbReference>